<keyword evidence="3" id="KW-1185">Reference proteome</keyword>
<gene>
    <name evidence="2" type="ORF">HGRIS_011921</name>
</gene>
<accession>A0ABR3JXF6</accession>
<dbReference type="Proteomes" id="UP001556367">
    <property type="component" value="Unassembled WGS sequence"/>
</dbReference>
<evidence type="ECO:0000313" key="3">
    <source>
        <dbReference type="Proteomes" id="UP001556367"/>
    </source>
</evidence>
<evidence type="ECO:0000313" key="2">
    <source>
        <dbReference type="EMBL" id="KAL0960294.1"/>
    </source>
</evidence>
<proteinExistence type="predicted"/>
<comment type="caution">
    <text evidence="2">The sequence shown here is derived from an EMBL/GenBank/DDBJ whole genome shotgun (WGS) entry which is preliminary data.</text>
</comment>
<reference evidence="3" key="1">
    <citation type="submission" date="2024-06" db="EMBL/GenBank/DDBJ databases">
        <title>Multi-omics analyses provide insights into the biosynthesis of the anticancer antibiotic pleurotin in Hohenbuehelia grisea.</title>
        <authorList>
            <person name="Weaver J.A."/>
            <person name="Alberti F."/>
        </authorList>
    </citation>
    <scope>NUCLEOTIDE SEQUENCE [LARGE SCALE GENOMIC DNA]</scope>
    <source>
        <strain evidence="3">T-177</strain>
    </source>
</reference>
<name>A0ABR3JXF6_9AGAR</name>
<sequence length="123" mass="13278">MLETLPALSQGTPPLLLSAPSIAFPHSNHATVLVTPVALRPTSSYAFILPSGSPSRPSGLWTNTDCLEAFSVVGWSSRRVRMPPAASESESPANGKASVNKEDEEEEKQLFGFPPWSSWFHCP</sequence>
<feature type="region of interest" description="Disordered" evidence="1">
    <location>
        <begin position="81"/>
        <end position="123"/>
    </location>
</feature>
<dbReference type="EMBL" id="JASNQZ010000002">
    <property type="protein sequence ID" value="KAL0960294.1"/>
    <property type="molecule type" value="Genomic_DNA"/>
</dbReference>
<protein>
    <submittedName>
        <fullName evidence="2">Uncharacterized protein</fullName>
    </submittedName>
</protein>
<organism evidence="2 3">
    <name type="scientific">Hohenbuehelia grisea</name>
    <dbReference type="NCBI Taxonomy" id="104357"/>
    <lineage>
        <taxon>Eukaryota</taxon>
        <taxon>Fungi</taxon>
        <taxon>Dikarya</taxon>
        <taxon>Basidiomycota</taxon>
        <taxon>Agaricomycotina</taxon>
        <taxon>Agaricomycetes</taxon>
        <taxon>Agaricomycetidae</taxon>
        <taxon>Agaricales</taxon>
        <taxon>Pleurotineae</taxon>
        <taxon>Pleurotaceae</taxon>
        <taxon>Hohenbuehelia</taxon>
    </lineage>
</organism>
<evidence type="ECO:0000256" key="1">
    <source>
        <dbReference type="SAM" id="MobiDB-lite"/>
    </source>
</evidence>